<feature type="region of interest" description="Disordered" evidence="1">
    <location>
        <begin position="416"/>
        <end position="444"/>
    </location>
</feature>
<keyword evidence="3" id="KW-1185">Reference proteome</keyword>
<dbReference type="Gramene" id="CME076CT">
    <property type="protein sequence ID" value="CME076CT"/>
    <property type="gene ID" value="CME076C"/>
</dbReference>
<reference evidence="2 3" key="2">
    <citation type="journal article" date="2007" name="BMC Biol.">
        <title>A 100%-complete sequence reveals unusually simple genomic features in the hot-spring red alga Cyanidioschyzon merolae.</title>
        <authorList>
            <person name="Nozaki H."/>
            <person name="Takano H."/>
            <person name="Misumi O."/>
            <person name="Terasawa K."/>
            <person name="Matsuzaki M."/>
            <person name="Maruyama S."/>
            <person name="Nishida K."/>
            <person name="Yagisawa F."/>
            <person name="Yoshida Y."/>
            <person name="Fujiwara T."/>
            <person name="Takio S."/>
            <person name="Tamura K."/>
            <person name="Chung S.J."/>
            <person name="Nakamura S."/>
            <person name="Kuroiwa H."/>
            <person name="Tanaka K."/>
            <person name="Sato N."/>
            <person name="Kuroiwa T."/>
        </authorList>
    </citation>
    <scope>NUCLEOTIDE SEQUENCE [LARGE SCALE GENOMIC DNA]</scope>
    <source>
        <strain evidence="2 3">10D</strain>
    </source>
</reference>
<dbReference type="RefSeq" id="XP_005535590.1">
    <property type="nucleotide sequence ID" value="XM_005535533.1"/>
</dbReference>
<evidence type="ECO:0000256" key="1">
    <source>
        <dbReference type="SAM" id="MobiDB-lite"/>
    </source>
</evidence>
<dbReference type="GeneID" id="16992852"/>
<evidence type="ECO:0000313" key="2">
    <source>
        <dbReference type="EMBL" id="BAM79304.1"/>
    </source>
</evidence>
<organism evidence="2 3">
    <name type="scientific">Cyanidioschyzon merolae (strain NIES-3377 / 10D)</name>
    <name type="common">Unicellular red alga</name>
    <dbReference type="NCBI Taxonomy" id="280699"/>
    <lineage>
        <taxon>Eukaryota</taxon>
        <taxon>Rhodophyta</taxon>
        <taxon>Bangiophyceae</taxon>
        <taxon>Cyanidiales</taxon>
        <taxon>Cyanidiaceae</taxon>
        <taxon>Cyanidioschyzon</taxon>
    </lineage>
</organism>
<dbReference type="KEGG" id="cme:CYME_CME076C"/>
<reference evidence="2 3" key="1">
    <citation type="journal article" date="2004" name="Nature">
        <title>Genome sequence of the ultrasmall unicellular red alga Cyanidioschyzon merolae 10D.</title>
        <authorList>
            <person name="Matsuzaki M."/>
            <person name="Misumi O."/>
            <person name="Shin-i T."/>
            <person name="Maruyama S."/>
            <person name="Takahara M."/>
            <person name="Miyagishima S."/>
            <person name="Mori T."/>
            <person name="Nishida K."/>
            <person name="Yagisawa F."/>
            <person name="Nishida K."/>
            <person name="Yoshida Y."/>
            <person name="Nishimura Y."/>
            <person name="Nakao S."/>
            <person name="Kobayashi T."/>
            <person name="Momoyama Y."/>
            <person name="Higashiyama T."/>
            <person name="Minoda A."/>
            <person name="Sano M."/>
            <person name="Nomoto H."/>
            <person name="Oishi K."/>
            <person name="Hayashi H."/>
            <person name="Ohta F."/>
            <person name="Nishizaka S."/>
            <person name="Haga S."/>
            <person name="Miura S."/>
            <person name="Morishita T."/>
            <person name="Kabeya Y."/>
            <person name="Terasawa K."/>
            <person name="Suzuki Y."/>
            <person name="Ishii Y."/>
            <person name="Asakawa S."/>
            <person name="Takano H."/>
            <person name="Ohta N."/>
            <person name="Kuroiwa H."/>
            <person name="Tanaka K."/>
            <person name="Shimizu N."/>
            <person name="Sugano S."/>
            <person name="Sato N."/>
            <person name="Nozaki H."/>
            <person name="Ogasawara N."/>
            <person name="Kohara Y."/>
            <person name="Kuroiwa T."/>
        </authorList>
    </citation>
    <scope>NUCLEOTIDE SEQUENCE [LARGE SCALE GENOMIC DNA]</scope>
    <source>
        <strain evidence="2 3">10D</strain>
    </source>
</reference>
<proteinExistence type="predicted"/>
<name>M1V6Z0_CYAM1</name>
<dbReference type="HOGENOM" id="CLU_471237_0_0_1"/>
<sequence length="579" mass="65261">MENTQLENRCAAVSVPLDIELLKVTIGKLEHVLGASEAADCFPGALAFVLRHSTGEAEQVSARLQSLCLQVEALFLPQLLEEYFKSETADTEARGVEKPRVMDPSPELTEIVSALTETRSRLEAWSRDSSASLTRFTSVKPELRELILPYLKQLLCFGNALAARDSMETLRMVAPLWSDRQTAPLYAIFRDIVRVWKWSESSGSRIPEPHHSNLETCRRCIVEAVLVPRLATQIGNGTAPIQDSELTTCRMIQDTDPALFQHFARLLISKLDYSRSRIFMDAAAVDRATATMLRWDEACMLFVYRAFEAMLSWQEKLAMLRTLCEGPEDTTGAAAAMQSLSLWTVSVSGERLLESFLQAFDINLTPDSYLDNHENAELSLTGKSQEALSPIQSLEAPVENRLTRFSREFEALCRRHRESRKRMQRQQQQQQHHHQQQTRTLSTTTPFESIVETRHCPSVTTQQQTQKQRVYRRVLDGSARHHAYTESSAVTVAAANAAGTMTVEEWMELLSQKIAQLRMVVDSGGKRSPEEWYLWVIRPALLVLAGDNSATFTTWVSEALKKLEKHFGSNALRCEPASA</sequence>
<dbReference type="AlphaFoldDB" id="M1V6Z0"/>
<dbReference type="OrthoDB" id="10539312at2759"/>
<dbReference type="EMBL" id="AP006487">
    <property type="protein sequence ID" value="BAM79304.1"/>
    <property type="molecule type" value="Genomic_DNA"/>
</dbReference>
<dbReference type="Proteomes" id="UP000007014">
    <property type="component" value="Chromosome 5"/>
</dbReference>
<protein>
    <submittedName>
        <fullName evidence="2">Uncharacterized protein</fullName>
    </submittedName>
</protein>
<evidence type="ECO:0000313" key="3">
    <source>
        <dbReference type="Proteomes" id="UP000007014"/>
    </source>
</evidence>
<gene>
    <name evidence="2" type="ORF">CYME_CME076C</name>
</gene>
<accession>M1V6Z0</accession>